<dbReference type="InterPro" id="IPR017853">
    <property type="entry name" value="GH"/>
</dbReference>
<dbReference type="Proteomes" id="UP000278351">
    <property type="component" value="Unassembled WGS sequence"/>
</dbReference>
<evidence type="ECO:0000313" key="7">
    <source>
        <dbReference type="EMBL" id="RPE08036.1"/>
    </source>
</evidence>
<dbReference type="RefSeq" id="WP_123847031.1">
    <property type="nucleotide sequence ID" value="NZ_RPDH01000002.1"/>
</dbReference>
<dbReference type="InterPro" id="IPR050347">
    <property type="entry name" value="Bact_Beta-galactosidase"/>
</dbReference>
<dbReference type="GO" id="GO:0004565">
    <property type="term" value="F:beta-galactosidase activity"/>
    <property type="evidence" value="ECO:0007669"/>
    <property type="project" value="UniProtKB-EC"/>
</dbReference>
<keyword evidence="3 7" id="KW-0378">Hydrolase</keyword>
<dbReference type="GO" id="GO:0005990">
    <property type="term" value="P:lactose catabolic process"/>
    <property type="evidence" value="ECO:0007669"/>
    <property type="project" value="TreeGrafter"/>
</dbReference>
<evidence type="ECO:0000256" key="2">
    <source>
        <dbReference type="ARBA" id="ARBA00012756"/>
    </source>
</evidence>
<organism evidence="7 8">
    <name type="scientific">Chitinophaga lutea</name>
    <dbReference type="NCBI Taxonomy" id="2488634"/>
    <lineage>
        <taxon>Bacteria</taxon>
        <taxon>Pseudomonadati</taxon>
        <taxon>Bacteroidota</taxon>
        <taxon>Chitinophagia</taxon>
        <taxon>Chitinophagales</taxon>
        <taxon>Chitinophagaceae</taxon>
        <taxon>Chitinophaga</taxon>
    </lineage>
</organism>
<reference evidence="7 8" key="1">
    <citation type="submission" date="2018-11" db="EMBL/GenBank/DDBJ databases">
        <title>Chitinophaga lutea sp.nov., isolate from arsenic contaminated soil.</title>
        <authorList>
            <person name="Zong Y."/>
        </authorList>
    </citation>
    <scope>NUCLEOTIDE SEQUENCE [LARGE SCALE GENOMIC DNA]</scope>
    <source>
        <strain evidence="7 8">ZY74</strain>
    </source>
</reference>
<dbReference type="AlphaFoldDB" id="A0A3N4PIJ3"/>
<dbReference type="SUPFAM" id="SSF49785">
    <property type="entry name" value="Galactose-binding domain-like"/>
    <property type="match status" value="1"/>
</dbReference>
<evidence type="ECO:0000313" key="8">
    <source>
        <dbReference type="Proteomes" id="UP000278351"/>
    </source>
</evidence>
<protein>
    <recommendedName>
        <fullName evidence="2">beta-galactosidase</fullName>
        <ecNumber evidence="2">3.2.1.23</ecNumber>
    </recommendedName>
</protein>
<keyword evidence="4" id="KW-0326">Glycosidase</keyword>
<proteinExistence type="predicted"/>
<name>A0A3N4PIJ3_9BACT</name>
<gene>
    <name evidence="7" type="ORF">EGT74_13260</name>
</gene>
<evidence type="ECO:0000256" key="4">
    <source>
        <dbReference type="ARBA" id="ARBA00023295"/>
    </source>
</evidence>
<comment type="catalytic activity">
    <reaction evidence="1">
        <text>Hydrolysis of terminal non-reducing beta-D-galactose residues in beta-D-galactosides.</text>
        <dbReference type="EC" id="3.2.1.23"/>
    </reaction>
</comment>
<feature type="domain" description="Glycoside hydrolase family 2 catalytic" evidence="6">
    <location>
        <begin position="270"/>
        <end position="411"/>
    </location>
</feature>
<dbReference type="EC" id="3.2.1.23" evidence="2"/>
<evidence type="ECO:0000256" key="5">
    <source>
        <dbReference type="SAM" id="SignalP"/>
    </source>
</evidence>
<accession>A0A3N4PIJ3</accession>
<dbReference type="PANTHER" id="PTHR46323">
    <property type="entry name" value="BETA-GALACTOSIDASE"/>
    <property type="match status" value="1"/>
</dbReference>
<evidence type="ECO:0000256" key="3">
    <source>
        <dbReference type="ARBA" id="ARBA00022801"/>
    </source>
</evidence>
<dbReference type="EMBL" id="RPDH01000002">
    <property type="protein sequence ID" value="RPE08036.1"/>
    <property type="molecule type" value="Genomic_DNA"/>
</dbReference>
<keyword evidence="8" id="KW-1185">Reference proteome</keyword>
<dbReference type="Gene3D" id="2.60.120.260">
    <property type="entry name" value="Galactose-binding domain-like"/>
    <property type="match status" value="1"/>
</dbReference>
<dbReference type="GO" id="GO:0009341">
    <property type="term" value="C:beta-galactosidase complex"/>
    <property type="evidence" value="ECO:0007669"/>
    <property type="project" value="TreeGrafter"/>
</dbReference>
<evidence type="ECO:0000256" key="1">
    <source>
        <dbReference type="ARBA" id="ARBA00001412"/>
    </source>
</evidence>
<dbReference type="InterPro" id="IPR006103">
    <property type="entry name" value="Glyco_hydro_2_cat"/>
</dbReference>
<evidence type="ECO:0000259" key="6">
    <source>
        <dbReference type="Pfam" id="PF02836"/>
    </source>
</evidence>
<dbReference type="Pfam" id="PF02836">
    <property type="entry name" value="Glyco_hydro_2_C"/>
    <property type="match status" value="1"/>
</dbReference>
<dbReference type="InterPro" id="IPR008979">
    <property type="entry name" value="Galactose-bd-like_sf"/>
</dbReference>
<comment type="caution">
    <text evidence="7">The sequence shown here is derived from an EMBL/GenBank/DDBJ whole genome shotgun (WGS) entry which is preliminary data.</text>
</comment>
<feature type="signal peptide" evidence="5">
    <location>
        <begin position="1"/>
        <end position="20"/>
    </location>
</feature>
<feature type="chain" id="PRO_5018089795" description="beta-galactosidase" evidence="5">
    <location>
        <begin position="21"/>
        <end position="858"/>
    </location>
</feature>
<dbReference type="OrthoDB" id="9814867at2"/>
<sequence length="858" mass="96615">MRWKSVVCSLSLLLALYVPAAGQFLSLSGDWEYRPDPDNKGMQERWFSQRFGNRLQLPGTLDDAGYGDAVVPPTEKDTLLHLTRKHRYVGAAWYRREITVPPGYTELLLERVIWHTTVWVDGKMMGTAESLSTPHRFTGLKPGKHVVVLRIDNSMRYDISHKLMAHAYTDETQIIWNGVIGRIGLQKPAPQVQIYPEPDKKRIRVTLTAPASLRLKKGNAVIASKAVSAGESFLPLGSEVVYWDEFNPALYTLEVNGTAVQFGVRELSNKNGLLYLNGRRIFLRGTLDCNISPLTGHPPMTRQEWVKEFAVVRNYGLNHVRFHSWCPPEAAFQAADSMGIYLQVELPLWALNVGEDTAALRFLTEEAQRIIASYGNHPSFCLWSMGNELQGDFSWLQRLTTSLKQQDNRRLYATTTFTFQKGYGGWPLREDDFFVTQWTNKGWVRGQGIFNTKAPGFRLDYSAPIDSMPVPVISHEIGQYSVFPDMREIAKYTGVLEPLNMKLVRNQLEQRKLLQQAADFTQASGKLAVLLYKEEIERALKTPGFSGFQLLDLHDFPGQGTALVGLLNAFWESKGLVTPEAFRQFCGPVVPLLRFEKATYANNEIFEAKAEVANFSTQTFTAGQLRWEITGDGKRLAAGQGHIRYDLSAITTATALDVRLYVDGTSYTNHWTIWVYPAKTDLLAPGIVFTQSTDSALAALAAGKTVLLNPDTAAIRGIPGRFTSVFWSPVHFPNQPGSMGLLLDPKHPALAAFPTEFHTNWQWWDLVTHSKSIEYDALPKWQPVVQVIDNFVKNRRLGILFEARVGKGKLVLCTADISRQLDQRITARQLRYSLQQYMHSPAFNPAVTITAKELKSLL</sequence>
<keyword evidence="5" id="KW-0732">Signal</keyword>
<dbReference type="Gene3D" id="3.20.20.80">
    <property type="entry name" value="Glycosidases"/>
    <property type="match status" value="1"/>
</dbReference>
<dbReference type="PANTHER" id="PTHR46323:SF2">
    <property type="entry name" value="BETA-GALACTOSIDASE"/>
    <property type="match status" value="1"/>
</dbReference>
<dbReference type="SUPFAM" id="SSF51445">
    <property type="entry name" value="(Trans)glycosidases"/>
    <property type="match status" value="1"/>
</dbReference>